<dbReference type="WBParaSite" id="maker-uti_cns_0006741-snap-gene-0.21-mRNA-1">
    <property type="protein sequence ID" value="maker-uti_cns_0006741-snap-gene-0.21-mRNA-1"/>
    <property type="gene ID" value="maker-uti_cns_0006741-snap-gene-0.21"/>
</dbReference>
<dbReference type="Proteomes" id="UP000095280">
    <property type="component" value="Unplaced"/>
</dbReference>
<keyword evidence="1" id="KW-0812">Transmembrane</keyword>
<protein>
    <submittedName>
        <fullName evidence="3 4">Ion_trans domain-containing protein</fullName>
    </submittedName>
</protein>
<keyword evidence="1" id="KW-1133">Transmembrane helix</keyword>
<sequence length="415" mass="47437">RSEWLAFVKCIATDNVDDLKAASRRLNWKKFLQSFDTSGTWSNCDPNFLHTSSIGNSKHPFPTNPFFIAIFYNAQRCLRFMNESGVDFAEIKDNGFTAYHVLMSAIRFMTDENAGSASGSGMTEECKSLLDLFHRTLFTTEQQQRMIQTLCRFGMDPMSWGVFLGLANYVEYVLIYCSPTTLAHSDTEGLNERISFDVSDFTAENFCFFTSPISVLVDIYSQSTLAEIKALGIFRTGFLWKQWTEALYLRNRVFFVQFLFVALIFTFASAFFAGSNVYEYLNDRCSDKPFTFPYGLLTILIGWITLGFFGTVAVVYGYMRKERYRRSVGYPCSPRKNVGDILGWYLPYILAFPTSIFLLWIYLDTEHSCALLGQQIYPVSGCGIMLLLIAGFSQMISFLRHLHCLTAMMSSLYRS</sequence>
<feature type="transmembrane region" description="Helical" evidence="1">
    <location>
        <begin position="375"/>
        <end position="399"/>
    </location>
</feature>
<dbReference type="WBParaSite" id="maker-uti_cns_0002428-snap-gene-0.5-mRNA-1">
    <property type="protein sequence ID" value="maker-uti_cns_0002428-snap-gene-0.5-mRNA-1"/>
    <property type="gene ID" value="maker-uti_cns_0002428-snap-gene-0.5"/>
</dbReference>
<dbReference type="AlphaFoldDB" id="A0A1I8HLH7"/>
<evidence type="ECO:0000313" key="2">
    <source>
        <dbReference type="Proteomes" id="UP000095280"/>
    </source>
</evidence>
<feature type="transmembrane region" description="Helical" evidence="1">
    <location>
        <begin position="294"/>
        <end position="318"/>
    </location>
</feature>
<feature type="transmembrane region" description="Helical" evidence="1">
    <location>
        <begin position="253"/>
        <end position="274"/>
    </location>
</feature>
<evidence type="ECO:0000313" key="3">
    <source>
        <dbReference type="WBParaSite" id="maker-uti_cns_0002428-snap-gene-0.5-mRNA-1"/>
    </source>
</evidence>
<keyword evidence="1" id="KW-0472">Membrane</keyword>
<reference evidence="3 4" key="1">
    <citation type="submission" date="2016-11" db="UniProtKB">
        <authorList>
            <consortium name="WormBaseParasite"/>
        </authorList>
    </citation>
    <scope>IDENTIFICATION</scope>
</reference>
<name>A0A1I8HLH7_9PLAT</name>
<proteinExistence type="predicted"/>
<feature type="transmembrane region" description="Helical" evidence="1">
    <location>
        <begin position="345"/>
        <end position="363"/>
    </location>
</feature>
<organism evidence="2 4">
    <name type="scientific">Macrostomum lignano</name>
    <dbReference type="NCBI Taxonomy" id="282301"/>
    <lineage>
        <taxon>Eukaryota</taxon>
        <taxon>Metazoa</taxon>
        <taxon>Spiralia</taxon>
        <taxon>Lophotrochozoa</taxon>
        <taxon>Platyhelminthes</taxon>
        <taxon>Rhabditophora</taxon>
        <taxon>Macrostomorpha</taxon>
        <taxon>Macrostomida</taxon>
        <taxon>Macrostomidae</taxon>
        <taxon>Macrostomum</taxon>
    </lineage>
</organism>
<evidence type="ECO:0000256" key="1">
    <source>
        <dbReference type="SAM" id="Phobius"/>
    </source>
</evidence>
<keyword evidence="2" id="KW-1185">Reference proteome</keyword>
<evidence type="ECO:0000313" key="4">
    <source>
        <dbReference type="WBParaSite" id="maker-uti_cns_0006741-snap-gene-0.21-mRNA-1"/>
    </source>
</evidence>
<accession>A0A1I8HLH7</accession>